<protein>
    <recommendedName>
        <fullName evidence="4">Intracellular septation protein A</fullName>
    </recommendedName>
</protein>
<evidence type="ECO:0000313" key="2">
    <source>
        <dbReference type="EMBL" id="MBP2478418.1"/>
    </source>
</evidence>
<feature type="transmembrane region" description="Helical" evidence="1">
    <location>
        <begin position="84"/>
        <end position="104"/>
    </location>
</feature>
<organism evidence="2 3">
    <name type="scientific">Crossiella equi</name>
    <dbReference type="NCBI Taxonomy" id="130796"/>
    <lineage>
        <taxon>Bacteria</taxon>
        <taxon>Bacillati</taxon>
        <taxon>Actinomycetota</taxon>
        <taxon>Actinomycetes</taxon>
        <taxon>Pseudonocardiales</taxon>
        <taxon>Pseudonocardiaceae</taxon>
        <taxon>Crossiella</taxon>
    </lineage>
</organism>
<feature type="transmembrane region" description="Helical" evidence="1">
    <location>
        <begin position="162"/>
        <end position="184"/>
    </location>
</feature>
<name>A0ABS5APA6_9PSEU</name>
<proteinExistence type="predicted"/>
<feature type="transmembrane region" description="Helical" evidence="1">
    <location>
        <begin position="133"/>
        <end position="156"/>
    </location>
</feature>
<sequence length="204" mass="22013">MTRFSIALDLGLSPAVYYTARLLGFDDLTCLLLGTAAVAARAGWVWLRRGPDLVLALVLSTNAVSLAAALWVGDARLVLLRDPLTSTLVGLVFLASCLLRRPALYYLSRRLRLRPGDPAEAGRLADVDFRRPFVLVTSVWAVALLAEAVVRGVLVFELPVPVVAGLSQVVEIAVLAPVVVWTVWFRKRARAEAQPAVTAQTTAA</sequence>
<reference evidence="2 3" key="1">
    <citation type="submission" date="2021-03" db="EMBL/GenBank/DDBJ databases">
        <title>Sequencing the genomes of 1000 actinobacteria strains.</title>
        <authorList>
            <person name="Klenk H.-P."/>
        </authorList>
    </citation>
    <scope>NUCLEOTIDE SEQUENCE [LARGE SCALE GENOMIC DNA]</scope>
    <source>
        <strain evidence="2 3">DSM 44580</strain>
    </source>
</reference>
<dbReference type="NCBIfam" id="NF041646">
    <property type="entry name" value="VC0807_fam"/>
    <property type="match status" value="1"/>
</dbReference>
<dbReference type="RefSeq" id="WP_209707547.1">
    <property type="nucleotide sequence ID" value="NZ_JAGIOO010000001.1"/>
</dbReference>
<evidence type="ECO:0000313" key="3">
    <source>
        <dbReference type="Proteomes" id="UP001519363"/>
    </source>
</evidence>
<feature type="transmembrane region" description="Helical" evidence="1">
    <location>
        <begin position="52"/>
        <end position="72"/>
    </location>
</feature>
<keyword evidence="1" id="KW-0472">Membrane</keyword>
<gene>
    <name evidence="2" type="ORF">JOF53_007290</name>
</gene>
<evidence type="ECO:0008006" key="4">
    <source>
        <dbReference type="Google" id="ProtNLM"/>
    </source>
</evidence>
<dbReference type="Proteomes" id="UP001519363">
    <property type="component" value="Unassembled WGS sequence"/>
</dbReference>
<keyword evidence="3" id="KW-1185">Reference proteome</keyword>
<comment type="caution">
    <text evidence="2">The sequence shown here is derived from an EMBL/GenBank/DDBJ whole genome shotgun (WGS) entry which is preliminary data.</text>
</comment>
<keyword evidence="1" id="KW-1133">Transmembrane helix</keyword>
<evidence type="ECO:0000256" key="1">
    <source>
        <dbReference type="SAM" id="Phobius"/>
    </source>
</evidence>
<keyword evidence="1" id="KW-0812">Transmembrane</keyword>
<dbReference type="EMBL" id="JAGIOO010000001">
    <property type="protein sequence ID" value="MBP2478418.1"/>
    <property type="molecule type" value="Genomic_DNA"/>
</dbReference>
<accession>A0ABS5APA6</accession>